<dbReference type="EMBL" id="QNRR01000009">
    <property type="protein sequence ID" value="RBP39666.1"/>
    <property type="molecule type" value="Genomic_DNA"/>
</dbReference>
<dbReference type="SUPFAM" id="SSF55347">
    <property type="entry name" value="Glyceraldehyde-3-phosphate dehydrogenase-like, C-terminal domain"/>
    <property type="match status" value="1"/>
</dbReference>
<name>A0A366HBH8_9BACT</name>
<dbReference type="EC" id="1.2.1.11" evidence="6 15"/>
<evidence type="ECO:0000256" key="13">
    <source>
        <dbReference type="ARBA" id="ARBA00023167"/>
    </source>
</evidence>
<feature type="binding site" evidence="15">
    <location>
        <position position="325"/>
    </location>
    <ligand>
        <name>NADP(+)</name>
        <dbReference type="ChEBI" id="CHEBI:58349"/>
    </ligand>
</feature>
<evidence type="ECO:0000256" key="11">
    <source>
        <dbReference type="ARBA" id="ARBA00023002"/>
    </source>
</evidence>
<keyword evidence="7 15" id="KW-0028">Amino-acid biosynthesis</keyword>
<feature type="binding site" evidence="15">
    <location>
        <begin position="13"/>
        <end position="16"/>
    </location>
    <ligand>
        <name>NADP(+)</name>
        <dbReference type="ChEBI" id="CHEBI:58349"/>
    </ligand>
</feature>
<evidence type="ECO:0000256" key="3">
    <source>
        <dbReference type="ARBA" id="ARBA00005097"/>
    </source>
</evidence>
<feature type="binding site" evidence="15">
    <location>
        <position position="245"/>
    </location>
    <ligand>
        <name>substrate</name>
    </ligand>
</feature>
<feature type="active site" description="Proton acceptor" evidence="15 16">
    <location>
        <position position="252"/>
    </location>
</feature>
<evidence type="ECO:0000259" key="17">
    <source>
        <dbReference type="SMART" id="SM00859"/>
    </source>
</evidence>
<proteinExistence type="inferred from homology"/>
<dbReference type="InterPro" id="IPR036291">
    <property type="entry name" value="NAD(P)-bd_dom_sf"/>
</dbReference>
<keyword evidence="8 15" id="KW-0791">Threonine biosynthesis</keyword>
<dbReference type="CDD" id="cd02316">
    <property type="entry name" value="VcASADH2_like_N"/>
    <property type="match status" value="1"/>
</dbReference>
<evidence type="ECO:0000256" key="14">
    <source>
        <dbReference type="ARBA" id="ARBA00047891"/>
    </source>
</evidence>
<reference evidence="18 19" key="1">
    <citation type="submission" date="2018-06" db="EMBL/GenBank/DDBJ databases">
        <title>Genomic Encyclopedia of Type Strains, Phase IV (KMG-IV): sequencing the most valuable type-strain genomes for metagenomic binning, comparative biology and taxonomic classification.</title>
        <authorList>
            <person name="Goeker M."/>
        </authorList>
    </citation>
    <scope>NUCLEOTIDE SEQUENCE [LARGE SCALE GENOMIC DNA]</scope>
    <source>
        <strain evidence="18 19">DSM 25532</strain>
    </source>
</reference>
<dbReference type="GO" id="GO:0071266">
    <property type="term" value="P:'de novo' L-methionine biosynthetic process"/>
    <property type="evidence" value="ECO:0007669"/>
    <property type="project" value="UniProtKB-UniRule"/>
</dbReference>
<dbReference type="OrthoDB" id="9805684at2"/>
<dbReference type="UniPathway" id="UPA00051">
    <property type="reaction ID" value="UER00464"/>
</dbReference>
<dbReference type="UniPathway" id="UPA00034">
    <property type="reaction ID" value="UER00016"/>
</dbReference>
<dbReference type="GO" id="GO:0009088">
    <property type="term" value="P:threonine biosynthetic process"/>
    <property type="evidence" value="ECO:0007669"/>
    <property type="project" value="UniProtKB-UniRule"/>
</dbReference>
<dbReference type="Proteomes" id="UP000253426">
    <property type="component" value="Unassembled WGS sequence"/>
</dbReference>
<dbReference type="Pfam" id="PF01118">
    <property type="entry name" value="Semialdhyde_dh"/>
    <property type="match status" value="1"/>
</dbReference>
<comment type="caution">
    <text evidence="18">The sequence shown here is derived from an EMBL/GenBank/DDBJ whole genome shotgun (WGS) entry which is preliminary data.</text>
</comment>
<evidence type="ECO:0000256" key="12">
    <source>
        <dbReference type="ARBA" id="ARBA00023154"/>
    </source>
</evidence>
<dbReference type="InterPro" id="IPR012080">
    <property type="entry name" value="Asp_semialdehyde_DH"/>
</dbReference>
<dbReference type="RefSeq" id="WP_113960566.1">
    <property type="nucleotide sequence ID" value="NZ_QNRR01000009.1"/>
</dbReference>
<evidence type="ECO:0000256" key="9">
    <source>
        <dbReference type="ARBA" id="ARBA00022857"/>
    </source>
</evidence>
<evidence type="ECO:0000313" key="18">
    <source>
        <dbReference type="EMBL" id="RBP39666.1"/>
    </source>
</evidence>
<dbReference type="GO" id="GO:0051287">
    <property type="term" value="F:NAD binding"/>
    <property type="evidence" value="ECO:0007669"/>
    <property type="project" value="InterPro"/>
</dbReference>
<evidence type="ECO:0000256" key="15">
    <source>
        <dbReference type="HAMAP-Rule" id="MF_02121"/>
    </source>
</evidence>
<evidence type="ECO:0000256" key="16">
    <source>
        <dbReference type="PIRSR" id="PIRSR000148-1"/>
    </source>
</evidence>
<accession>A0A366HBH8</accession>
<dbReference type="GO" id="GO:0046983">
    <property type="term" value="F:protein dimerization activity"/>
    <property type="evidence" value="ECO:0007669"/>
    <property type="project" value="InterPro"/>
</dbReference>
<dbReference type="HAMAP" id="MF_02121">
    <property type="entry name" value="ASADH"/>
    <property type="match status" value="1"/>
</dbReference>
<keyword evidence="11 15" id="KW-0560">Oxidoreductase</keyword>
<evidence type="ECO:0000313" key="19">
    <source>
        <dbReference type="Proteomes" id="UP000253426"/>
    </source>
</evidence>
<dbReference type="SMART" id="SM00859">
    <property type="entry name" value="Semialdhyde_dh"/>
    <property type="match status" value="1"/>
</dbReference>
<dbReference type="NCBIfam" id="NF011456">
    <property type="entry name" value="PRK14874.1"/>
    <property type="match status" value="1"/>
</dbReference>
<comment type="function">
    <text evidence="15">Catalyzes the NADPH-dependent formation of L-aspartate-semialdehyde (L-ASA) by the reductive dephosphorylation of L-aspartyl-4-phosphate.</text>
</comment>
<comment type="pathway">
    <text evidence="1 15">Amino-acid biosynthesis; L-methionine biosynthesis via de novo pathway; L-homoserine from L-aspartate: step 2/3.</text>
</comment>
<dbReference type="GO" id="GO:0009097">
    <property type="term" value="P:isoleucine biosynthetic process"/>
    <property type="evidence" value="ECO:0007669"/>
    <property type="project" value="UniProtKB-UniRule"/>
</dbReference>
<comment type="pathway">
    <text evidence="3 15">Amino-acid biosynthesis; L-threonine biosynthesis; L-threonine from L-aspartate: step 2/5.</text>
</comment>
<dbReference type="InterPro" id="IPR000534">
    <property type="entry name" value="Semialdehyde_DH_NAD-bd"/>
</dbReference>
<evidence type="ECO:0000256" key="5">
    <source>
        <dbReference type="ARBA" id="ARBA00011738"/>
    </source>
</evidence>
<keyword evidence="12 15" id="KW-0457">Lysine biosynthesis</keyword>
<dbReference type="Gene3D" id="3.40.50.720">
    <property type="entry name" value="NAD(P)-binding Rossmann-like Domain"/>
    <property type="match status" value="1"/>
</dbReference>
<sequence>MSHLKHVAIAGATGAVGVEMLRCLEQRNFPVGQLTLLASARSAGKTVKFKGTDVTIKELKADSFEGVDIALFSAGGGISKEFIPHAVKAGAVVVDNSSAYRMDDSVPLVVPEINAEDVKKHKGIIANPNCTTAITLMALWPLHQAFGVKRLFASSYQAVSGTGAQAIEELERQTREWAKAERKWDDVRLPADQVKVYPHQIAFNALPHVDSFLDSGYTKEEMKMENEGRKIMHHPTLRASVTCVRVPVFRAHSVAVSAEFEKPVTVEAAYEVLRTAKGLDLVDDPTLKKYPLALDVAGKDNCAVGRLRLDCALDNGLAFWVAGDQLLKGAALNAVQIAECLV</sequence>
<feature type="active site" description="Acyl-thioester intermediate" evidence="15 16">
    <location>
        <position position="130"/>
    </location>
</feature>
<dbReference type="NCBIfam" id="TIGR01296">
    <property type="entry name" value="asd_B"/>
    <property type="match status" value="1"/>
</dbReference>
<dbReference type="Pfam" id="PF02774">
    <property type="entry name" value="Semialdhyde_dhC"/>
    <property type="match status" value="1"/>
</dbReference>
<evidence type="ECO:0000256" key="8">
    <source>
        <dbReference type="ARBA" id="ARBA00022697"/>
    </source>
</evidence>
<feature type="domain" description="Semialdehyde dehydrogenase NAD-binding" evidence="17">
    <location>
        <begin position="6"/>
        <end position="121"/>
    </location>
</feature>
<comment type="similarity">
    <text evidence="4 15">Belongs to the aspartate-semialdehyde dehydrogenase family.</text>
</comment>
<feature type="binding site" evidence="15">
    <location>
        <position position="101"/>
    </location>
    <ligand>
        <name>phosphate</name>
        <dbReference type="ChEBI" id="CHEBI:43474"/>
    </ligand>
</feature>
<keyword evidence="10 15" id="KW-0220">Diaminopimelate biosynthesis</keyword>
<comment type="pathway">
    <text evidence="2 15">Amino-acid biosynthesis; L-lysine biosynthesis via DAP pathway; (S)-tetrahydrodipicolinate from L-aspartate: step 2/4.</text>
</comment>
<keyword evidence="19" id="KW-1185">Reference proteome</keyword>
<dbReference type="PIRSF" id="PIRSF000148">
    <property type="entry name" value="ASA_dh"/>
    <property type="match status" value="1"/>
</dbReference>
<protein>
    <recommendedName>
        <fullName evidence="6 15">Aspartate-semialdehyde dehydrogenase</fullName>
        <shortName evidence="15">ASA dehydrogenase</shortName>
        <shortName evidence="15">ASADH</shortName>
        <ecNumber evidence="6 15">1.2.1.11</ecNumber>
    </recommendedName>
    <alternativeName>
        <fullName evidence="15">Aspartate-beta-semialdehyde dehydrogenase</fullName>
    </alternativeName>
</protein>
<dbReference type="SUPFAM" id="SSF51735">
    <property type="entry name" value="NAD(P)-binding Rossmann-fold domains"/>
    <property type="match status" value="1"/>
</dbReference>
<dbReference type="CDD" id="cd18131">
    <property type="entry name" value="ASADH_C_bac_euk_like"/>
    <property type="match status" value="1"/>
</dbReference>
<evidence type="ECO:0000256" key="4">
    <source>
        <dbReference type="ARBA" id="ARBA00010584"/>
    </source>
</evidence>
<comment type="subunit">
    <text evidence="5 15">Homodimer.</text>
</comment>
<evidence type="ECO:0000256" key="7">
    <source>
        <dbReference type="ARBA" id="ARBA00022605"/>
    </source>
</evidence>
<dbReference type="GO" id="GO:0019877">
    <property type="term" value="P:diaminopimelate biosynthetic process"/>
    <property type="evidence" value="ECO:0007669"/>
    <property type="project" value="UniProtKB-UniRule"/>
</dbReference>
<dbReference type="Gene3D" id="3.30.360.10">
    <property type="entry name" value="Dihydrodipicolinate Reductase, domain 2"/>
    <property type="match status" value="1"/>
</dbReference>
<evidence type="ECO:0000256" key="6">
    <source>
        <dbReference type="ARBA" id="ARBA00013120"/>
    </source>
</evidence>
<evidence type="ECO:0000256" key="2">
    <source>
        <dbReference type="ARBA" id="ARBA00005076"/>
    </source>
</evidence>
<keyword evidence="9 15" id="KW-0521">NADP</keyword>
<dbReference type="InterPro" id="IPR012280">
    <property type="entry name" value="Semialdhyde_DH_dimer_dom"/>
</dbReference>
<keyword evidence="13 15" id="KW-0486">Methionine biosynthesis</keyword>
<dbReference type="PANTHER" id="PTHR46278:SF2">
    <property type="entry name" value="ASPARTATE-SEMIALDEHYDE DEHYDROGENASE"/>
    <property type="match status" value="1"/>
</dbReference>
<feature type="binding site" evidence="15">
    <location>
        <begin position="160"/>
        <end position="161"/>
    </location>
    <ligand>
        <name>NADP(+)</name>
        <dbReference type="ChEBI" id="CHEBI:58349"/>
    </ligand>
</feature>
<organism evidence="18 19">
    <name type="scientific">Roseimicrobium gellanilyticum</name>
    <dbReference type="NCBI Taxonomy" id="748857"/>
    <lineage>
        <taxon>Bacteria</taxon>
        <taxon>Pseudomonadati</taxon>
        <taxon>Verrucomicrobiota</taxon>
        <taxon>Verrucomicrobiia</taxon>
        <taxon>Verrucomicrobiales</taxon>
        <taxon>Verrucomicrobiaceae</taxon>
        <taxon>Roseimicrobium</taxon>
    </lineage>
</organism>
<comment type="catalytic activity">
    <reaction evidence="14 15">
        <text>L-aspartate 4-semialdehyde + phosphate + NADP(+) = 4-phospho-L-aspartate + NADPH + H(+)</text>
        <dbReference type="Rhea" id="RHEA:24284"/>
        <dbReference type="ChEBI" id="CHEBI:15378"/>
        <dbReference type="ChEBI" id="CHEBI:43474"/>
        <dbReference type="ChEBI" id="CHEBI:57535"/>
        <dbReference type="ChEBI" id="CHEBI:57783"/>
        <dbReference type="ChEBI" id="CHEBI:58349"/>
        <dbReference type="ChEBI" id="CHEBI:537519"/>
        <dbReference type="EC" id="1.2.1.11"/>
    </reaction>
</comment>
<dbReference type="AlphaFoldDB" id="A0A366HBH8"/>
<evidence type="ECO:0000256" key="1">
    <source>
        <dbReference type="ARBA" id="ARBA00005021"/>
    </source>
</evidence>
<dbReference type="InterPro" id="IPR005986">
    <property type="entry name" value="Asp_semialdehyde_DH_beta"/>
</dbReference>
<dbReference type="GO" id="GO:0050661">
    <property type="term" value="F:NADP binding"/>
    <property type="evidence" value="ECO:0007669"/>
    <property type="project" value="UniProtKB-UniRule"/>
</dbReference>
<dbReference type="UniPathway" id="UPA00050">
    <property type="reaction ID" value="UER00463"/>
</dbReference>
<dbReference type="GO" id="GO:0009089">
    <property type="term" value="P:lysine biosynthetic process via diaminopimelate"/>
    <property type="evidence" value="ECO:0007669"/>
    <property type="project" value="UniProtKB-UniRule"/>
</dbReference>
<dbReference type="GO" id="GO:0004073">
    <property type="term" value="F:aspartate-semialdehyde dehydrogenase activity"/>
    <property type="evidence" value="ECO:0007669"/>
    <property type="project" value="UniProtKB-UniRule"/>
</dbReference>
<evidence type="ECO:0000256" key="10">
    <source>
        <dbReference type="ARBA" id="ARBA00022915"/>
    </source>
</evidence>
<feature type="binding site" evidence="15">
    <location>
        <position position="157"/>
    </location>
    <ligand>
        <name>substrate</name>
    </ligand>
</feature>
<feature type="binding site" evidence="15">
    <location>
        <begin position="41"/>
        <end position="42"/>
    </location>
    <ligand>
        <name>NADP(+)</name>
        <dbReference type="ChEBI" id="CHEBI:58349"/>
    </ligand>
</feature>
<comment type="caution">
    <text evidence="15">Lacks conserved residue(s) required for the propagation of feature annotation.</text>
</comment>
<gene>
    <name evidence="15" type="primary">asd</name>
    <name evidence="18" type="ORF">DES53_10993</name>
</gene>
<dbReference type="PANTHER" id="PTHR46278">
    <property type="entry name" value="DEHYDROGENASE, PUTATIVE-RELATED"/>
    <property type="match status" value="1"/>
</dbReference>